<name>A0ABM1P8C3_DROAR</name>
<dbReference type="Gene3D" id="3.80.10.10">
    <property type="entry name" value="Ribonuclease Inhibitor"/>
    <property type="match status" value="1"/>
</dbReference>
<gene>
    <name evidence="2" type="primary">LOC108614060</name>
</gene>
<reference evidence="2" key="3">
    <citation type="submission" date="2025-08" db="UniProtKB">
        <authorList>
            <consortium name="RefSeq"/>
        </authorList>
    </citation>
    <scope>IDENTIFICATION</scope>
    <source>
        <tissue evidence="2">Whole organism</tissue>
    </source>
</reference>
<dbReference type="InterPro" id="IPR032675">
    <property type="entry name" value="LRR_dom_sf"/>
</dbReference>
<organism evidence="1 2">
    <name type="scientific">Drosophila arizonae</name>
    <name type="common">Fruit fly</name>
    <dbReference type="NCBI Taxonomy" id="7263"/>
    <lineage>
        <taxon>Eukaryota</taxon>
        <taxon>Metazoa</taxon>
        <taxon>Ecdysozoa</taxon>
        <taxon>Arthropoda</taxon>
        <taxon>Hexapoda</taxon>
        <taxon>Insecta</taxon>
        <taxon>Pterygota</taxon>
        <taxon>Neoptera</taxon>
        <taxon>Endopterygota</taxon>
        <taxon>Diptera</taxon>
        <taxon>Brachycera</taxon>
        <taxon>Muscomorpha</taxon>
        <taxon>Ephydroidea</taxon>
        <taxon>Drosophilidae</taxon>
        <taxon>Drosophila</taxon>
    </lineage>
</organism>
<reference evidence="1" key="1">
    <citation type="journal article" date="1997" name="Nucleic Acids Res.">
        <title>tRNAscan-SE: a program for improved detection of transfer RNA genes in genomic sequence.</title>
        <authorList>
            <person name="Lowe T.M."/>
            <person name="Eddy S.R."/>
        </authorList>
    </citation>
    <scope>NUCLEOTIDE SEQUENCE [LARGE SCALE GENOMIC DNA]</scope>
</reference>
<dbReference type="RefSeq" id="XP_017863459.1">
    <property type="nucleotide sequence ID" value="XM_018007970.1"/>
</dbReference>
<evidence type="ECO:0000313" key="1">
    <source>
        <dbReference type="Proteomes" id="UP000694904"/>
    </source>
</evidence>
<dbReference type="SUPFAM" id="SSF52047">
    <property type="entry name" value="RNI-like"/>
    <property type="match status" value="1"/>
</dbReference>
<dbReference type="Proteomes" id="UP000694904">
    <property type="component" value="Chromosome 4"/>
</dbReference>
<evidence type="ECO:0000313" key="2">
    <source>
        <dbReference type="RefSeq" id="XP_017863459.1"/>
    </source>
</evidence>
<reference evidence="1" key="2">
    <citation type="journal article" date="2016" name="G3 (Bethesda)">
        <title>Genome Evolution in Three Species of Cactophilic Drosophila.</title>
        <authorList>
            <person name="Sanchez-Flores A."/>
            <person name="Penazola F."/>
            <person name="Carpinteyro-Ponce J."/>
            <person name="Nazario-Yepiz N."/>
            <person name="Abreu-Goodger C."/>
            <person name="Machado C.A."/>
            <person name="Markow T.A."/>
        </authorList>
    </citation>
    <scope>NUCLEOTIDE SEQUENCE [LARGE SCALE GENOMIC DNA]</scope>
</reference>
<accession>A0ABM1P8C3</accession>
<sequence length="421" mass="46061">MQPRQHNAPVTLTTLNDDCLLLICAQLSIKDQFALLRLGGRLRPLVLQIWQRKYASEFDWQQEPQQLEGLRASEQSQLLGHMARLTRALLNLSVRQAELPDWLQSKRKRKRKRQLEQKPVCMPNMQRLSFGACHSKALLRQLPRLCPNLAQLQLGGCVGVEAAQLCRALAQLPQLSQFELLPGSGICGATATPALADIEYCQTLLTLKIPACALRAASKEIAQLPQLRQLTGFLCCSGDIDNADKEKANAGGLATATVSACLAALGRGGVGGVNGVAGVGGAARQIVALRLQCQLDGSLLRLLAGHLSVVHLQRFAWHSQLMVHYDATDGSIKWLPQALHVPRALLRFIVSQSASLRELDFTRNVHATPTFLAQLAEQMGGSVAVRHDGCPRGRMCKQETDMDNNRNDLAFVEFAIEAVAQ</sequence>
<dbReference type="GeneID" id="108614060"/>
<keyword evidence="1" id="KW-1185">Reference proteome</keyword>
<protein>
    <submittedName>
        <fullName evidence="2">Uncharacterized protein LOC108614060</fullName>
    </submittedName>
</protein>
<proteinExistence type="predicted"/>